<dbReference type="HOGENOM" id="CLU_3310697_0_0_6"/>
<organism evidence="1 2">
    <name type="scientific">Hamiltonella defensa subsp. Acyrthosiphon pisum (strain 5AT)</name>
    <dbReference type="NCBI Taxonomy" id="572265"/>
    <lineage>
        <taxon>Bacteria</taxon>
        <taxon>Pseudomonadati</taxon>
        <taxon>Pseudomonadota</taxon>
        <taxon>Gammaproteobacteria</taxon>
        <taxon>Enterobacterales</taxon>
        <taxon>Enterobacteriaceae</taxon>
        <taxon>aphid secondary symbionts</taxon>
        <taxon>Candidatus Williamhamiltonella</taxon>
    </lineage>
</organism>
<reference evidence="1 2" key="1">
    <citation type="journal article" date="2009" name="Proc. Natl. Acad. Sci. U.S.A.">
        <title>Hamiltonella defensa, genome evolution of protective bacterial endosymbiont from pathogenic ancestors.</title>
        <authorList>
            <person name="Degnan P.H."/>
            <person name="Yu Y."/>
            <person name="Sisneros N."/>
            <person name="Wing R.A."/>
            <person name="Moran N.A."/>
        </authorList>
    </citation>
    <scope>NUCLEOTIDE SEQUENCE [LARGE SCALE GENOMIC DNA]</scope>
    <source>
        <strain evidence="2">5AT</strain>
    </source>
</reference>
<proteinExistence type="predicted"/>
<dbReference type="AlphaFoldDB" id="C4K370"/>
<dbReference type="KEGG" id="hde:HDEF_0245"/>
<protein>
    <submittedName>
        <fullName evidence="1">Uncharacterized protein</fullName>
    </submittedName>
</protein>
<evidence type="ECO:0000313" key="1">
    <source>
        <dbReference type="EMBL" id="ACQ67013.1"/>
    </source>
</evidence>
<sequence>MNLSKTNIIANQNLNNHVYNVALEGSVKEEKISYLLLLD</sequence>
<name>C4K370_HAMD5</name>
<evidence type="ECO:0000313" key="2">
    <source>
        <dbReference type="Proteomes" id="UP000002334"/>
    </source>
</evidence>
<gene>
    <name evidence="1" type="ordered locus">HDEF_0245</name>
</gene>
<accession>C4K370</accession>
<dbReference type="Proteomes" id="UP000002334">
    <property type="component" value="Chromosome"/>
</dbReference>
<dbReference type="EMBL" id="CP001277">
    <property type="protein sequence ID" value="ACQ67013.1"/>
    <property type="molecule type" value="Genomic_DNA"/>
</dbReference>
<keyword evidence="2" id="KW-1185">Reference proteome</keyword>